<keyword evidence="1 5" id="KW-0820">tRNA-binding</keyword>
<dbReference type="Pfam" id="PF05670">
    <property type="entry name" value="NFACT-R_1"/>
    <property type="match status" value="1"/>
</dbReference>
<dbReference type="InterPro" id="IPR051608">
    <property type="entry name" value="RQC_Subunit_NEMF"/>
</dbReference>
<keyword evidence="2 5" id="KW-0699">rRNA-binding</keyword>
<dbReference type="GO" id="GO:0019843">
    <property type="term" value="F:rRNA binding"/>
    <property type="evidence" value="ECO:0007669"/>
    <property type="project" value="UniProtKB-UniRule"/>
</dbReference>
<keyword evidence="8" id="KW-1185">Reference proteome</keyword>
<dbReference type="OrthoDB" id="9766163at2"/>
<comment type="similarity">
    <text evidence="5">Belongs to the NEMF family.</text>
</comment>
<dbReference type="Proteomes" id="UP000317155">
    <property type="component" value="Unassembled WGS sequence"/>
</dbReference>
<comment type="subunit">
    <text evidence="5">Associates with stalled 50S ribosomal subunits. Binds to RqcP.</text>
</comment>
<dbReference type="EMBL" id="VJVV01000003">
    <property type="protein sequence ID" value="TRO82601.1"/>
    <property type="molecule type" value="Genomic_DNA"/>
</dbReference>
<keyword evidence="3 5" id="KW-0694">RNA-binding</keyword>
<gene>
    <name evidence="5" type="primary">rqcH</name>
    <name evidence="7" type="ORF">FL622_05285</name>
</gene>
<dbReference type="Pfam" id="PF05833">
    <property type="entry name" value="NFACT_N"/>
    <property type="match status" value="1"/>
</dbReference>
<evidence type="ECO:0000256" key="3">
    <source>
        <dbReference type="ARBA" id="ARBA00022884"/>
    </source>
</evidence>
<evidence type="ECO:0000256" key="2">
    <source>
        <dbReference type="ARBA" id="ARBA00022730"/>
    </source>
</evidence>
<comment type="caution">
    <text evidence="7">The sequence shown here is derived from an EMBL/GenBank/DDBJ whole genome shotgun (WGS) entry which is preliminary data.</text>
</comment>
<dbReference type="PANTHER" id="PTHR15239:SF6">
    <property type="entry name" value="RIBOSOME QUALITY CONTROL COMPLEX SUBUNIT NEMF"/>
    <property type="match status" value="1"/>
</dbReference>
<name>A0A550JHA6_9BACT</name>
<dbReference type="GO" id="GO:1990112">
    <property type="term" value="C:RQC complex"/>
    <property type="evidence" value="ECO:0007669"/>
    <property type="project" value="TreeGrafter"/>
</dbReference>
<accession>A0A550JHA6</accession>
<evidence type="ECO:0000256" key="1">
    <source>
        <dbReference type="ARBA" id="ARBA00022555"/>
    </source>
</evidence>
<proteinExistence type="inferred from homology"/>
<dbReference type="AlphaFoldDB" id="A0A550JHA6"/>
<dbReference type="GO" id="GO:0043023">
    <property type="term" value="F:ribosomal large subunit binding"/>
    <property type="evidence" value="ECO:0007669"/>
    <property type="project" value="UniProtKB-UniRule"/>
</dbReference>
<dbReference type="GO" id="GO:0072344">
    <property type="term" value="P:rescue of stalled ribosome"/>
    <property type="evidence" value="ECO:0007669"/>
    <property type="project" value="UniProtKB-UniRule"/>
</dbReference>
<keyword evidence="4 5" id="KW-0648">Protein biosynthesis</keyword>
<dbReference type="GO" id="GO:0000049">
    <property type="term" value="F:tRNA binding"/>
    <property type="evidence" value="ECO:0007669"/>
    <property type="project" value="UniProtKB-UniRule"/>
</dbReference>
<feature type="domain" description="NFACT RNA-binding" evidence="6">
    <location>
        <begin position="451"/>
        <end position="538"/>
    </location>
</feature>
<dbReference type="PANTHER" id="PTHR15239">
    <property type="entry name" value="NUCLEAR EXPORT MEDIATOR FACTOR NEMF"/>
    <property type="match status" value="1"/>
</dbReference>
<evidence type="ECO:0000313" key="8">
    <source>
        <dbReference type="Proteomes" id="UP000317155"/>
    </source>
</evidence>
<comment type="function">
    <text evidence="5">Key component of the ribosome quality control system (RQC), a ribosome-associated complex that mediates the extraction of incompletely synthesized nascent chains from stalled ribosomes and their subsequent degradation. RqcH recruits Ala-charged tRNA, and with RqcP directs the elongation of stalled nascent chains on 50S ribosomal subunits, leading to non-templated C-terminal alanine extensions (Ala tail). The Ala tail promotes nascent chain degradation. May add between 1 and at least 8 Ala residues. Binds to stalled 50S ribosomal subunits.</text>
</comment>
<dbReference type="InterPro" id="IPR043682">
    <property type="entry name" value="RqcH_bacterial"/>
</dbReference>
<evidence type="ECO:0000313" key="7">
    <source>
        <dbReference type="EMBL" id="TRO82601.1"/>
    </source>
</evidence>
<sequence length="569" mass="63111">MLFVLSSLMLAVMDILTLDAIVRELKPLLTGAAVGKIHQPGADDLVLRLWNGRENLRLLISASARAARLHLTAETAPNPQTPPRFCQLLRSRLRRLLTIARVPGERIVRLVFSGAGESRWTLVAELYGPQANLLLLDGEGRIVDSLKRQAETGRPALPTTVYVPPPALERLDLVADLPQPPTEQPLVDWLNQAVTPMTPLLAADLDAAVACGGDLRTVLEDFRALWLAEKFSPCIVGWRGRSWLTPLLPAYLELESARRFATVSEAAEAYYCDGAQDAVFGGGRGELERLLGKSRARLRRRLEQIEAETARMGDYQREQQWGELLLGNLARLRRGMTELSVDDWYAEPPTQVTIPLDPGLTPKENAELRFKRHRKGKRGLEHAERRRTETLEELDWLEGVALALEEADSPAELDPVREELVAAGLLKGARPAAKRPASSGVDAGIRQTLSPSGLTIFWGLNNRANDRVSKSLTATNDLWFHAHRLPGCHLLLKRDGRREIPEEDIVFAASLAAGYSRGRHDLKVEVMLTSGKKVRKPKGARPGLVLAEPERTLMVAPRRLERDAGKRSE</sequence>
<reference evidence="7 8" key="1">
    <citation type="submission" date="2019-07" db="EMBL/GenBank/DDBJ databases">
        <title>Insights of Desulfuromonas acetexigens electromicrobiology.</title>
        <authorList>
            <person name="Katuri K."/>
            <person name="Sapireddy V."/>
            <person name="Shaw D.R."/>
            <person name="Saikaly P."/>
        </authorList>
    </citation>
    <scope>NUCLEOTIDE SEQUENCE [LARGE SCALE GENOMIC DNA]</scope>
    <source>
        <strain evidence="7 8">2873</strain>
    </source>
</reference>
<organism evidence="7 8">
    <name type="scientific">Trichloromonas acetexigens</name>
    <dbReference type="NCBI Taxonomy" id="38815"/>
    <lineage>
        <taxon>Bacteria</taxon>
        <taxon>Pseudomonadati</taxon>
        <taxon>Thermodesulfobacteriota</taxon>
        <taxon>Desulfuromonadia</taxon>
        <taxon>Desulfuromonadales</taxon>
        <taxon>Trichloromonadaceae</taxon>
        <taxon>Trichloromonas</taxon>
    </lineage>
</organism>
<protein>
    <recommendedName>
        <fullName evidence="5">Rqc2 homolog RqcH</fullName>
        <shortName evidence="5">RqcH</shortName>
    </recommendedName>
</protein>
<dbReference type="InterPro" id="IPR008532">
    <property type="entry name" value="NFACT_RNA-bd"/>
</dbReference>
<evidence type="ECO:0000256" key="5">
    <source>
        <dbReference type="HAMAP-Rule" id="MF_00844"/>
    </source>
</evidence>
<dbReference type="Gene3D" id="2.30.310.10">
    <property type="entry name" value="ibrinogen binding protein from staphylococcus aureus domain"/>
    <property type="match status" value="1"/>
</dbReference>
<evidence type="ECO:0000256" key="4">
    <source>
        <dbReference type="ARBA" id="ARBA00022917"/>
    </source>
</evidence>
<evidence type="ECO:0000259" key="6">
    <source>
        <dbReference type="Pfam" id="PF05670"/>
    </source>
</evidence>
<dbReference type="HAMAP" id="MF_00844_B">
    <property type="entry name" value="RqcH_B"/>
    <property type="match status" value="1"/>
</dbReference>